<protein>
    <recommendedName>
        <fullName evidence="6 19">UDP-N-acetylenolpyruvoylglucosamine reductase</fullName>
        <ecNumber evidence="5 19">1.3.1.98</ecNumber>
    </recommendedName>
    <alternativeName>
        <fullName evidence="17 19">UDP-N-acetylmuramate dehydrogenase</fullName>
    </alternativeName>
</protein>
<dbReference type="GO" id="GO:0005829">
    <property type="term" value="C:cytosol"/>
    <property type="evidence" value="ECO:0007669"/>
    <property type="project" value="TreeGrafter"/>
</dbReference>
<evidence type="ECO:0000256" key="3">
    <source>
        <dbReference type="ARBA" id="ARBA00004496"/>
    </source>
</evidence>
<dbReference type="InterPro" id="IPR016166">
    <property type="entry name" value="FAD-bd_PCMH"/>
</dbReference>
<dbReference type="SUPFAM" id="SSF56194">
    <property type="entry name" value="Uridine diphospho-N-Acetylenolpyruvylglucosamine reductase, MurB, C-terminal domain"/>
    <property type="match status" value="1"/>
</dbReference>
<dbReference type="Pfam" id="PF02873">
    <property type="entry name" value="MurB_C"/>
    <property type="match status" value="1"/>
</dbReference>
<evidence type="ECO:0000256" key="16">
    <source>
        <dbReference type="ARBA" id="ARBA00023316"/>
    </source>
</evidence>
<dbReference type="RefSeq" id="WP_206937279.1">
    <property type="nucleotide sequence ID" value="NZ_JAFLNF010000001.1"/>
</dbReference>
<reference evidence="21" key="1">
    <citation type="submission" date="2021-03" db="EMBL/GenBank/DDBJ databases">
        <title>Roseibium sp. CAU 1637 isolated from Incheon.</title>
        <authorList>
            <person name="Kim W."/>
        </authorList>
    </citation>
    <scope>NUCLEOTIDE SEQUENCE</scope>
    <source>
        <strain evidence="21">CAU 1637</strain>
    </source>
</reference>
<evidence type="ECO:0000256" key="10">
    <source>
        <dbReference type="ARBA" id="ARBA00022827"/>
    </source>
</evidence>
<dbReference type="NCBIfam" id="NF010480">
    <property type="entry name" value="PRK13905.1"/>
    <property type="match status" value="1"/>
</dbReference>
<evidence type="ECO:0000256" key="2">
    <source>
        <dbReference type="ARBA" id="ARBA00003921"/>
    </source>
</evidence>
<dbReference type="NCBIfam" id="TIGR00179">
    <property type="entry name" value="murB"/>
    <property type="match status" value="1"/>
</dbReference>
<evidence type="ECO:0000313" key="21">
    <source>
        <dbReference type="EMBL" id="MBO0343695.1"/>
    </source>
</evidence>
<sequence length="323" mass="34351">MSFPDLLERYPDLGQGLFGKLVANQPLSAVTWFRTGGPAQLLFQPANVEDLSAFLKKLPEDVPVLPVGLGSNLLIRDGGLEGVVVRLSAKGFGGIESLGGNRLRVGAAVPDKRLAEAAAKEGLGGFSFYAGIPGAIGGALRMNAGAHGTETCERMVELVALDRKGERHVLTNKDMDYAYRHSGASAGLIFVEAVMEGVPAPEETIRQDMADVIAHREKAQPIREKTGGSTFKNPDGTSAWKEVDKAGCRGLTIGGAQMSELHCNFMINTGEATGQDLELLGETVRKRVFETSGIKLQWEIKRLGQFGSSGAVEPFLGATEEAA</sequence>
<evidence type="ECO:0000256" key="14">
    <source>
        <dbReference type="ARBA" id="ARBA00023002"/>
    </source>
</evidence>
<keyword evidence="9 19" id="KW-0285">Flavoprotein</keyword>
<keyword evidence="16 19" id="KW-0961">Cell wall biogenesis/degradation</keyword>
<dbReference type="InterPro" id="IPR006094">
    <property type="entry name" value="Oxid_FAD_bind_N"/>
</dbReference>
<evidence type="ECO:0000256" key="15">
    <source>
        <dbReference type="ARBA" id="ARBA00023306"/>
    </source>
</evidence>
<comment type="cofactor">
    <cofactor evidence="1 19">
        <name>FAD</name>
        <dbReference type="ChEBI" id="CHEBI:57692"/>
    </cofactor>
</comment>
<dbReference type="PANTHER" id="PTHR21071">
    <property type="entry name" value="UDP-N-ACETYLENOLPYRUVOYLGLUCOSAMINE REDUCTASE"/>
    <property type="match status" value="1"/>
</dbReference>
<dbReference type="Gene3D" id="3.90.78.10">
    <property type="entry name" value="UDP-N-acetylenolpyruvoylglucosamine reductase, C-terminal domain"/>
    <property type="match status" value="1"/>
</dbReference>
<keyword evidence="22" id="KW-1185">Reference proteome</keyword>
<name>A0A939EK41_9HYPH</name>
<dbReference type="EMBL" id="JAFLNF010000001">
    <property type="protein sequence ID" value="MBO0343695.1"/>
    <property type="molecule type" value="Genomic_DNA"/>
</dbReference>
<evidence type="ECO:0000259" key="20">
    <source>
        <dbReference type="PROSITE" id="PS51387"/>
    </source>
</evidence>
<evidence type="ECO:0000256" key="1">
    <source>
        <dbReference type="ARBA" id="ARBA00001974"/>
    </source>
</evidence>
<evidence type="ECO:0000256" key="17">
    <source>
        <dbReference type="ARBA" id="ARBA00031026"/>
    </source>
</evidence>
<comment type="function">
    <text evidence="2 19">Cell wall formation.</text>
</comment>
<accession>A0A939EK41</accession>
<dbReference type="AlphaFoldDB" id="A0A939EK41"/>
<evidence type="ECO:0000256" key="18">
    <source>
        <dbReference type="ARBA" id="ARBA00048914"/>
    </source>
</evidence>
<dbReference type="Gene3D" id="3.30.465.10">
    <property type="match status" value="1"/>
</dbReference>
<feature type="active site" description="Proton donor" evidence="19">
    <location>
        <position position="229"/>
    </location>
</feature>
<evidence type="ECO:0000256" key="6">
    <source>
        <dbReference type="ARBA" id="ARBA00015188"/>
    </source>
</evidence>
<comment type="subcellular location">
    <subcellularLocation>
        <location evidence="3 19">Cytoplasm</location>
    </subcellularLocation>
</comment>
<comment type="caution">
    <text evidence="21">The sequence shown here is derived from an EMBL/GenBank/DDBJ whole genome shotgun (WGS) entry which is preliminary data.</text>
</comment>
<comment type="similarity">
    <text evidence="19">Belongs to the MurB family.</text>
</comment>
<dbReference type="PROSITE" id="PS51387">
    <property type="entry name" value="FAD_PCMH"/>
    <property type="match status" value="1"/>
</dbReference>
<comment type="catalytic activity">
    <reaction evidence="18 19">
        <text>UDP-N-acetyl-alpha-D-muramate + NADP(+) = UDP-N-acetyl-3-O-(1-carboxyvinyl)-alpha-D-glucosamine + NADPH + H(+)</text>
        <dbReference type="Rhea" id="RHEA:12248"/>
        <dbReference type="ChEBI" id="CHEBI:15378"/>
        <dbReference type="ChEBI" id="CHEBI:57783"/>
        <dbReference type="ChEBI" id="CHEBI:58349"/>
        <dbReference type="ChEBI" id="CHEBI:68483"/>
        <dbReference type="ChEBI" id="CHEBI:70757"/>
        <dbReference type="EC" id="1.3.1.98"/>
    </reaction>
</comment>
<evidence type="ECO:0000256" key="8">
    <source>
        <dbReference type="ARBA" id="ARBA00022618"/>
    </source>
</evidence>
<keyword evidence="7 19" id="KW-0963">Cytoplasm</keyword>
<keyword evidence="8 19" id="KW-0132">Cell division</keyword>
<dbReference type="HAMAP" id="MF_00037">
    <property type="entry name" value="MurB"/>
    <property type="match status" value="1"/>
</dbReference>
<evidence type="ECO:0000256" key="7">
    <source>
        <dbReference type="ARBA" id="ARBA00022490"/>
    </source>
</evidence>
<keyword evidence="14 19" id="KW-0560">Oxidoreductase</keyword>
<dbReference type="GO" id="GO:0051301">
    <property type="term" value="P:cell division"/>
    <property type="evidence" value="ECO:0007669"/>
    <property type="project" value="UniProtKB-KW"/>
</dbReference>
<dbReference type="GO" id="GO:0008360">
    <property type="term" value="P:regulation of cell shape"/>
    <property type="evidence" value="ECO:0007669"/>
    <property type="project" value="UniProtKB-KW"/>
</dbReference>
<evidence type="ECO:0000256" key="4">
    <source>
        <dbReference type="ARBA" id="ARBA00004752"/>
    </source>
</evidence>
<dbReference type="InterPro" id="IPR016169">
    <property type="entry name" value="FAD-bd_PCMH_sub2"/>
</dbReference>
<organism evidence="21 22">
    <name type="scientific">Roseibium limicola</name>
    <dbReference type="NCBI Taxonomy" id="2816037"/>
    <lineage>
        <taxon>Bacteria</taxon>
        <taxon>Pseudomonadati</taxon>
        <taxon>Pseudomonadota</taxon>
        <taxon>Alphaproteobacteria</taxon>
        <taxon>Hyphomicrobiales</taxon>
        <taxon>Stappiaceae</taxon>
        <taxon>Roseibium</taxon>
    </lineage>
</organism>
<dbReference type="InterPro" id="IPR016167">
    <property type="entry name" value="FAD-bd_PCMH_sub1"/>
</dbReference>
<dbReference type="Gene3D" id="3.30.43.10">
    <property type="entry name" value="Uridine Diphospho-n-acetylenolpyruvylglucosamine Reductase, domain 2"/>
    <property type="match status" value="1"/>
</dbReference>
<dbReference type="InterPro" id="IPR036635">
    <property type="entry name" value="MurB_C_sf"/>
</dbReference>
<feature type="active site" evidence="19">
    <location>
        <position position="180"/>
    </location>
</feature>
<evidence type="ECO:0000313" key="22">
    <source>
        <dbReference type="Proteomes" id="UP000664779"/>
    </source>
</evidence>
<keyword evidence="15 19" id="KW-0131">Cell cycle</keyword>
<evidence type="ECO:0000256" key="5">
    <source>
        <dbReference type="ARBA" id="ARBA00012518"/>
    </source>
</evidence>
<evidence type="ECO:0000256" key="13">
    <source>
        <dbReference type="ARBA" id="ARBA00022984"/>
    </source>
</evidence>
<evidence type="ECO:0000256" key="12">
    <source>
        <dbReference type="ARBA" id="ARBA00022960"/>
    </source>
</evidence>
<dbReference type="Proteomes" id="UP000664779">
    <property type="component" value="Unassembled WGS sequence"/>
</dbReference>
<dbReference type="PANTHER" id="PTHR21071:SF4">
    <property type="entry name" value="UDP-N-ACETYLENOLPYRUVOYLGLUCOSAMINE REDUCTASE"/>
    <property type="match status" value="1"/>
</dbReference>
<keyword evidence="13 19" id="KW-0573">Peptidoglycan synthesis</keyword>
<comment type="pathway">
    <text evidence="4 19">Cell wall biogenesis; peptidoglycan biosynthesis.</text>
</comment>
<dbReference type="EC" id="1.3.1.98" evidence="5 19"/>
<dbReference type="GO" id="GO:0071949">
    <property type="term" value="F:FAD binding"/>
    <property type="evidence" value="ECO:0007669"/>
    <property type="project" value="InterPro"/>
</dbReference>
<dbReference type="InterPro" id="IPR036318">
    <property type="entry name" value="FAD-bd_PCMH-like_sf"/>
</dbReference>
<evidence type="ECO:0000256" key="19">
    <source>
        <dbReference type="HAMAP-Rule" id="MF_00037"/>
    </source>
</evidence>
<dbReference type="Pfam" id="PF01565">
    <property type="entry name" value="FAD_binding_4"/>
    <property type="match status" value="1"/>
</dbReference>
<feature type="domain" description="FAD-binding PCMH-type" evidence="20">
    <location>
        <begin position="34"/>
        <end position="200"/>
    </location>
</feature>
<keyword evidence="12 19" id="KW-0133">Cell shape</keyword>
<dbReference type="GO" id="GO:0009252">
    <property type="term" value="P:peptidoglycan biosynthetic process"/>
    <property type="evidence" value="ECO:0007669"/>
    <property type="project" value="UniProtKB-UniRule"/>
</dbReference>
<evidence type="ECO:0000256" key="11">
    <source>
        <dbReference type="ARBA" id="ARBA00022857"/>
    </source>
</evidence>
<keyword evidence="11 19" id="KW-0521">NADP</keyword>
<dbReference type="SUPFAM" id="SSF56176">
    <property type="entry name" value="FAD-binding/transporter-associated domain-like"/>
    <property type="match status" value="1"/>
</dbReference>
<dbReference type="InterPro" id="IPR003170">
    <property type="entry name" value="MurB"/>
</dbReference>
<proteinExistence type="inferred from homology"/>
<dbReference type="InterPro" id="IPR011601">
    <property type="entry name" value="MurB_C"/>
</dbReference>
<dbReference type="GO" id="GO:0071555">
    <property type="term" value="P:cell wall organization"/>
    <property type="evidence" value="ECO:0007669"/>
    <property type="project" value="UniProtKB-KW"/>
</dbReference>
<evidence type="ECO:0000256" key="9">
    <source>
        <dbReference type="ARBA" id="ARBA00022630"/>
    </source>
</evidence>
<dbReference type="GO" id="GO:0008762">
    <property type="term" value="F:UDP-N-acetylmuramate dehydrogenase activity"/>
    <property type="evidence" value="ECO:0007669"/>
    <property type="project" value="UniProtKB-UniRule"/>
</dbReference>
<gene>
    <name evidence="19 21" type="primary">murB</name>
    <name evidence="21" type="ORF">J0X15_00550</name>
</gene>
<keyword evidence="10 19" id="KW-0274">FAD</keyword>
<feature type="active site" evidence="19">
    <location>
        <position position="299"/>
    </location>
</feature>